<evidence type="ECO:0000256" key="15">
    <source>
        <dbReference type="ARBA" id="ARBA00038456"/>
    </source>
</evidence>
<keyword evidence="9" id="KW-0809">Transit peptide</keyword>
<evidence type="ECO:0000256" key="21">
    <source>
        <dbReference type="ARBA" id="ARBA00047969"/>
    </source>
</evidence>
<evidence type="ECO:0000256" key="14">
    <source>
        <dbReference type="ARBA" id="ARBA00037002"/>
    </source>
</evidence>
<keyword evidence="10" id="KW-0443">Lipid metabolism</keyword>
<keyword evidence="8" id="KW-0276">Fatty acid metabolism</keyword>
<keyword evidence="11" id="KW-0472">Membrane</keyword>
<sequence length="211" mass="22499">MWRWPLYATTATFFSQAPVSVMTVSAIAQNWPPVEVEVPAPHPDAPSPGAELPVHYSHCFGCGDEVESGLRIRSTVGDGHVVVSTFTVTKGHQGAPGLAHGGLLTCAFDEALGTAAGHLLRVPVVTAKLETDFRQPVPVGSTLYITTKLDGVAGRKVYVSAEGRLDASDGPLAVEARALFVTVGVEHFIEHGDVEQLQELGERHSDWDINP</sequence>
<evidence type="ECO:0000256" key="23">
    <source>
        <dbReference type="ARBA" id="ARBA00048180"/>
    </source>
</evidence>
<comment type="catalytic activity">
    <reaction evidence="14">
        <text>(9Z)-octadecenoyl-CoA + H2O = (9Z)-octadecenoate + CoA + H(+)</text>
        <dbReference type="Rhea" id="RHEA:40139"/>
        <dbReference type="ChEBI" id="CHEBI:15377"/>
        <dbReference type="ChEBI" id="CHEBI:15378"/>
        <dbReference type="ChEBI" id="CHEBI:30823"/>
        <dbReference type="ChEBI" id="CHEBI:57287"/>
        <dbReference type="ChEBI" id="CHEBI:57387"/>
    </reaction>
    <physiologicalReaction direction="left-to-right" evidence="14">
        <dbReference type="Rhea" id="RHEA:40140"/>
    </physiologicalReaction>
</comment>
<evidence type="ECO:0000256" key="16">
    <source>
        <dbReference type="ARBA" id="ARBA00038848"/>
    </source>
</evidence>
<evidence type="ECO:0000256" key="6">
    <source>
        <dbReference type="ARBA" id="ARBA00022703"/>
    </source>
</evidence>
<evidence type="ECO:0000256" key="8">
    <source>
        <dbReference type="ARBA" id="ARBA00022832"/>
    </source>
</evidence>
<evidence type="ECO:0000313" key="26">
    <source>
        <dbReference type="Proteomes" id="UP000002791"/>
    </source>
</evidence>
<evidence type="ECO:0000256" key="13">
    <source>
        <dbReference type="ARBA" id="ARBA00035852"/>
    </source>
</evidence>
<evidence type="ECO:0000256" key="22">
    <source>
        <dbReference type="ARBA" id="ARBA00048074"/>
    </source>
</evidence>
<evidence type="ECO:0000256" key="20">
    <source>
        <dbReference type="ARBA" id="ARBA00047734"/>
    </source>
</evidence>
<dbReference type="GO" id="GO:0016787">
    <property type="term" value="F:hydrolase activity"/>
    <property type="evidence" value="ECO:0007669"/>
    <property type="project" value="UniProtKB-KW"/>
</dbReference>
<organism evidence="25 26">
    <name type="scientific">Saccharomonospora cyanea NA-134</name>
    <dbReference type="NCBI Taxonomy" id="882082"/>
    <lineage>
        <taxon>Bacteria</taxon>
        <taxon>Bacillati</taxon>
        <taxon>Actinomycetota</taxon>
        <taxon>Actinomycetes</taxon>
        <taxon>Pseudonocardiales</taxon>
        <taxon>Pseudonocardiaceae</taxon>
        <taxon>Saccharomonospora</taxon>
    </lineage>
</organism>
<keyword evidence="5" id="KW-0963">Cytoplasm</keyword>
<evidence type="ECO:0000256" key="7">
    <source>
        <dbReference type="ARBA" id="ARBA00022801"/>
    </source>
</evidence>
<evidence type="ECO:0000256" key="12">
    <source>
        <dbReference type="ARBA" id="ARBA00023273"/>
    </source>
</evidence>
<gene>
    <name evidence="25" type="ORF">SaccyDRAFT_4886</name>
</gene>
<evidence type="ECO:0000256" key="2">
    <source>
        <dbReference type="ARBA" id="ARBA00004496"/>
    </source>
</evidence>
<comment type="subcellular location">
    <subcellularLocation>
        <location evidence="3">Cell projection</location>
        <location evidence="3">Ruffle membrane</location>
    </subcellularLocation>
    <subcellularLocation>
        <location evidence="2">Cytoplasm</location>
    </subcellularLocation>
    <subcellularLocation>
        <location evidence="1">Membrane</location>
        <topology evidence="1">Peripheral membrane protein</topology>
    </subcellularLocation>
</comment>
<dbReference type="InterPro" id="IPR052365">
    <property type="entry name" value="THEM4/THEM5_acyl-CoA_thioest"/>
</dbReference>
<evidence type="ECO:0000256" key="11">
    <source>
        <dbReference type="ARBA" id="ARBA00023136"/>
    </source>
</evidence>
<evidence type="ECO:0000256" key="9">
    <source>
        <dbReference type="ARBA" id="ARBA00022946"/>
    </source>
</evidence>
<name>H5XMD3_9PSEU</name>
<comment type="catalytic activity">
    <reaction evidence="21">
        <text>decanoyl-CoA + H2O = decanoate + CoA + H(+)</text>
        <dbReference type="Rhea" id="RHEA:40059"/>
        <dbReference type="ChEBI" id="CHEBI:15377"/>
        <dbReference type="ChEBI" id="CHEBI:15378"/>
        <dbReference type="ChEBI" id="CHEBI:27689"/>
        <dbReference type="ChEBI" id="CHEBI:57287"/>
        <dbReference type="ChEBI" id="CHEBI:61430"/>
    </reaction>
    <physiologicalReaction direction="left-to-right" evidence="21">
        <dbReference type="Rhea" id="RHEA:40060"/>
    </physiologicalReaction>
</comment>
<evidence type="ECO:0000259" key="24">
    <source>
        <dbReference type="Pfam" id="PF03061"/>
    </source>
</evidence>
<dbReference type="Pfam" id="PF03061">
    <property type="entry name" value="4HBT"/>
    <property type="match status" value="1"/>
</dbReference>
<comment type="catalytic activity">
    <reaction evidence="20">
        <text>hexadecanoyl-CoA + H2O = hexadecanoate + CoA + H(+)</text>
        <dbReference type="Rhea" id="RHEA:16645"/>
        <dbReference type="ChEBI" id="CHEBI:7896"/>
        <dbReference type="ChEBI" id="CHEBI:15377"/>
        <dbReference type="ChEBI" id="CHEBI:15378"/>
        <dbReference type="ChEBI" id="CHEBI:57287"/>
        <dbReference type="ChEBI" id="CHEBI:57379"/>
        <dbReference type="EC" id="3.1.2.2"/>
    </reaction>
    <physiologicalReaction direction="left-to-right" evidence="20">
        <dbReference type="Rhea" id="RHEA:16646"/>
    </physiologicalReaction>
</comment>
<evidence type="ECO:0000313" key="25">
    <source>
        <dbReference type="EMBL" id="EHR63684.1"/>
    </source>
</evidence>
<dbReference type="HOGENOM" id="CLU_089876_6_1_11"/>
<dbReference type="EMBL" id="CM001440">
    <property type="protein sequence ID" value="EHR63684.1"/>
    <property type="molecule type" value="Genomic_DNA"/>
</dbReference>
<evidence type="ECO:0000256" key="1">
    <source>
        <dbReference type="ARBA" id="ARBA00004170"/>
    </source>
</evidence>
<comment type="catalytic activity">
    <reaction evidence="19">
        <text>octanoyl-CoA + H2O = octanoate + CoA + H(+)</text>
        <dbReference type="Rhea" id="RHEA:30143"/>
        <dbReference type="ChEBI" id="CHEBI:15377"/>
        <dbReference type="ChEBI" id="CHEBI:15378"/>
        <dbReference type="ChEBI" id="CHEBI:25646"/>
        <dbReference type="ChEBI" id="CHEBI:57287"/>
        <dbReference type="ChEBI" id="CHEBI:57386"/>
    </reaction>
    <physiologicalReaction direction="left-to-right" evidence="19">
        <dbReference type="Rhea" id="RHEA:30144"/>
    </physiologicalReaction>
</comment>
<evidence type="ECO:0000256" key="3">
    <source>
        <dbReference type="ARBA" id="ARBA00004632"/>
    </source>
</evidence>
<comment type="catalytic activity">
    <reaction evidence="23">
        <text>tetradecanoyl-CoA + H2O = tetradecanoate + CoA + H(+)</text>
        <dbReference type="Rhea" id="RHEA:40119"/>
        <dbReference type="ChEBI" id="CHEBI:15377"/>
        <dbReference type="ChEBI" id="CHEBI:15378"/>
        <dbReference type="ChEBI" id="CHEBI:30807"/>
        <dbReference type="ChEBI" id="CHEBI:57287"/>
        <dbReference type="ChEBI" id="CHEBI:57385"/>
    </reaction>
    <physiologicalReaction direction="left-to-right" evidence="23">
        <dbReference type="Rhea" id="RHEA:40120"/>
    </physiologicalReaction>
</comment>
<dbReference type="GO" id="GO:0016020">
    <property type="term" value="C:membrane"/>
    <property type="evidence" value="ECO:0007669"/>
    <property type="project" value="UniProtKB-SubCell"/>
</dbReference>
<dbReference type="PANTHER" id="PTHR12418:SF19">
    <property type="entry name" value="ACYL-COENZYME A THIOESTERASE THEM4"/>
    <property type="match status" value="1"/>
</dbReference>
<keyword evidence="7 25" id="KW-0378">Hydrolase</keyword>
<evidence type="ECO:0000256" key="18">
    <source>
        <dbReference type="ARBA" id="ARBA00043210"/>
    </source>
</evidence>
<dbReference type="InterPro" id="IPR029069">
    <property type="entry name" value="HotDog_dom_sf"/>
</dbReference>
<evidence type="ECO:0000256" key="5">
    <source>
        <dbReference type="ARBA" id="ARBA00022490"/>
    </source>
</evidence>
<dbReference type="EC" id="3.1.2.2" evidence="16"/>
<dbReference type="Proteomes" id="UP000002791">
    <property type="component" value="Chromosome"/>
</dbReference>
<keyword evidence="6" id="KW-0053">Apoptosis</keyword>
<keyword evidence="26" id="KW-1185">Reference proteome</keyword>
<dbReference type="SUPFAM" id="SSF54637">
    <property type="entry name" value="Thioesterase/thiol ester dehydrase-isomerase"/>
    <property type="match status" value="1"/>
</dbReference>
<dbReference type="PANTHER" id="PTHR12418">
    <property type="entry name" value="ACYL-COENZYME A THIOESTERASE THEM4"/>
    <property type="match status" value="1"/>
</dbReference>
<dbReference type="eggNOG" id="COG2050">
    <property type="taxonomic scope" value="Bacteria"/>
</dbReference>
<evidence type="ECO:0000256" key="19">
    <source>
        <dbReference type="ARBA" id="ARBA00047588"/>
    </source>
</evidence>
<dbReference type="CDD" id="cd03443">
    <property type="entry name" value="PaaI_thioesterase"/>
    <property type="match status" value="1"/>
</dbReference>
<keyword evidence="12" id="KW-0966">Cell projection</keyword>
<dbReference type="GO" id="GO:0005737">
    <property type="term" value="C:cytoplasm"/>
    <property type="evidence" value="ECO:0007669"/>
    <property type="project" value="UniProtKB-SubCell"/>
</dbReference>
<accession>H5XMD3</accession>
<dbReference type="AlphaFoldDB" id="H5XMD3"/>
<dbReference type="GO" id="GO:0006631">
    <property type="term" value="P:fatty acid metabolic process"/>
    <property type="evidence" value="ECO:0007669"/>
    <property type="project" value="UniProtKB-KW"/>
</dbReference>
<feature type="domain" description="Thioesterase" evidence="24">
    <location>
        <begin position="97"/>
        <end position="164"/>
    </location>
</feature>
<reference evidence="25 26" key="1">
    <citation type="submission" date="2011-11" db="EMBL/GenBank/DDBJ databases">
        <title>The Noncontiguous Finished sequence of Saccharomonospora cyanea NA-134.</title>
        <authorList>
            <consortium name="US DOE Joint Genome Institute"/>
            <person name="Lucas S."/>
            <person name="Han J."/>
            <person name="Lapidus A."/>
            <person name="Cheng J.-F."/>
            <person name="Goodwin L."/>
            <person name="Pitluck S."/>
            <person name="Peters L."/>
            <person name="Ovchinnikova G."/>
            <person name="Lu M."/>
            <person name="Detter J.C."/>
            <person name="Han C."/>
            <person name="Tapia R."/>
            <person name="Land M."/>
            <person name="Hauser L."/>
            <person name="Kyrpides N."/>
            <person name="Ivanova N."/>
            <person name="Pagani I."/>
            <person name="Brambilla E.-M."/>
            <person name="Klenk H.-P."/>
            <person name="Woyke T."/>
        </authorList>
    </citation>
    <scope>NUCLEOTIDE SEQUENCE [LARGE SCALE GENOMIC DNA]</scope>
    <source>
        <strain evidence="25 26">NA-134</strain>
    </source>
</reference>
<evidence type="ECO:0000256" key="4">
    <source>
        <dbReference type="ARBA" id="ARBA00022475"/>
    </source>
</evidence>
<evidence type="ECO:0000256" key="10">
    <source>
        <dbReference type="ARBA" id="ARBA00023098"/>
    </source>
</evidence>
<proteinExistence type="inferred from homology"/>
<comment type="catalytic activity">
    <reaction evidence="13">
        <text>(5Z,8Z,11Z,14Z)-eicosatetraenoyl-CoA + H2O = (5Z,8Z,11Z,14Z)-eicosatetraenoate + CoA + H(+)</text>
        <dbReference type="Rhea" id="RHEA:40151"/>
        <dbReference type="ChEBI" id="CHEBI:15377"/>
        <dbReference type="ChEBI" id="CHEBI:15378"/>
        <dbReference type="ChEBI" id="CHEBI:32395"/>
        <dbReference type="ChEBI" id="CHEBI:57287"/>
        <dbReference type="ChEBI" id="CHEBI:57368"/>
    </reaction>
    <physiologicalReaction direction="left-to-right" evidence="13">
        <dbReference type="Rhea" id="RHEA:40152"/>
    </physiologicalReaction>
</comment>
<evidence type="ECO:0000256" key="17">
    <source>
        <dbReference type="ARBA" id="ARBA00040123"/>
    </source>
</evidence>
<keyword evidence="4" id="KW-1003">Cell membrane</keyword>
<comment type="catalytic activity">
    <reaction evidence="22">
        <text>dodecanoyl-CoA + H2O = dodecanoate + CoA + H(+)</text>
        <dbReference type="Rhea" id="RHEA:30135"/>
        <dbReference type="ChEBI" id="CHEBI:15377"/>
        <dbReference type="ChEBI" id="CHEBI:15378"/>
        <dbReference type="ChEBI" id="CHEBI:18262"/>
        <dbReference type="ChEBI" id="CHEBI:57287"/>
        <dbReference type="ChEBI" id="CHEBI:57375"/>
    </reaction>
    <physiologicalReaction direction="left-to-right" evidence="22">
        <dbReference type="Rhea" id="RHEA:30136"/>
    </physiologicalReaction>
</comment>
<dbReference type="STRING" id="882082.SaccyDRAFT_4886"/>
<dbReference type="InterPro" id="IPR006683">
    <property type="entry name" value="Thioestr_dom"/>
</dbReference>
<comment type="similarity">
    <text evidence="15">Belongs to the THEM4/THEM5 thioesterase family.</text>
</comment>
<dbReference type="Gene3D" id="3.10.129.10">
    <property type="entry name" value="Hotdog Thioesterase"/>
    <property type="match status" value="1"/>
</dbReference>
<protein>
    <recommendedName>
        <fullName evidence="17">Acyl-coenzyme A thioesterase THEM4</fullName>
        <ecNumber evidence="16">3.1.2.2</ecNumber>
    </recommendedName>
    <alternativeName>
        <fullName evidence="18">Thioesterase superfamily member 4</fullName>
    </alternativeName>
</protein>